<dbReference type="AlphaFoldDB" id="A0A7J6KLY1"/>
<dbReference type="Proteomes" id="UP000572268">
    <property type="component" value="Unassembled WGS sequence"/>
</dbReference>
<evidence type="ECO:0000313" key="2">
    <source>
        <dbReference type="Proteomes" id="UP000572268"/>
    </source>
</evidence>
<name>A0A7J6KLY1_PEROL</name>
<comment type="caution">
    <text evidence="1">The sequence shown here is derived from an EMBL/GenBank/DDBJ whole genome shotgun (WGS) entry which is preliminary data.</text>
</comment>
<reference evidence="1 2" key="1">
    <citation type="submission" date="2020-04" db="EMBL/GenBank/DDBJ databases">
        <title>Perkinsus olseni comparative genomics.</title>
        <authorList>
            <person name="Bogema D.R."/>
        </authorList>
    </citation>
    <scope>NUCLEOTIDE SEQUENCE [LARGE SCALE GENOMIC DNA]</scope>
    <source>
        <strain evidence="1">ATCC PRA-31</strain>
    </source>
</reference>
<organism evidence="1 2">
    <name type="scientific">Perkinsus olseni</name>
    <name type="common">Perkinsus atlanticus</name>
    <dbReference type="NCBI Taxonomy" id="32597"/>
    <lineage>
        <taxon>Eukaryota</taxon>
        <taxon>Sar</taxon>
        <taxon>Alveolata</taxon>
        <taxon>Perkinsozoa</taxon>
        <taxon>Perkinsea</taxon>
        <taxon>Perkinsida</taxon>
        <taxon>Perkinsidae</taxon>
        <taxon>Perkinsus</taxon>
    </lineage>
</organism>
<dbReference type="EMBL" id="JABANN010002071">
    <property type="protein sequence ID" value="KAF4648283.1"/>
    <property type="molecule type" value="Genomic_DNA"/>
</dbReference>
<gene>
    <name evidence="1" type="ORF">FOL46_003124</name>
</gene>
<protein>
    <submittedName>
        <fullName evidence="1">Uncharacterized protein</fullName>
    </submittedName>
</protein>
<accession>A0A7J6KLY1</accession>
<evidence type="ECO:0000313" key="1">
    <source>
        <dbReference type="EMBL" id="KAF4648283.1"/>
    </source>
</evidence>
<sequence length="107" mass="11169">MVMEVPVMIAIVWAPRKVEKLREEYKLSLAPQVLMAGVKGLETDWQHRAPVKGPGIKNSFAADLPVISGYGITDGGDGGIPALGRSLRDAGWAAAGWAAAGWAAAAS</sequence>
<proteinExistence type="predicted"/>